<accession>F7XH00</accession>
<proteinExistence type="predicted"/>
<dbReference type="KEGG" id="smx:SM11_pD0994"/>
<dbReference type="PATRIC" id="fig|707241.3.peg.6683"/>
<name>F7XH00_SINMM</name>
<organism evidence="1 2">
    <name type="scientific">Sinorhizobium meliloti (strain SM11)</name>
    <dbReference type="NCBI Taxonomy" id="707241"/>
    <lineage>
        <taxon>Bacteria</taxon>
        <taxon>Pseudomonadati</taxon>
        <taxon>Pseudomonadota</taxon>
        <taxon>Alphaproteobacteria</taxon>
        <taxon>Hyphomicrobiales</taxon>
        <taxon>Rhizobiaceae</taxon>
        <taxon>Sinorhizobium/Ensifer group</taxon>
        <taxon>Sinorhizobium</taxon>
    </lineage>
</organism>
<dbReference type="EMBL" id="CP001832">
    <property type="protein sequence ID" value="AEH83826.1"/>
    <property type="molecule type" value="Genomic_DNA"/>
</dbReference>
<protein>
    <submittedName>
        <fullName evidence="1">Uncharacterized protein</fullName>
    </submittedName>
</protein>
<dbReference type="HOGENOM" id="CLU_3205346_0_0_5"/>
<geneLocation type="plasmid" evidence="1 2">
    <name>pSmeSM11d</name>
</geneLocation>
<sequence length="45" mass="5024">MSWPPKGWFTGKKIAYYIDGDKANYVSARRIINGTDGDAGQGNFR</sequence>
<evidence type="ECO:0000313" key="1">
    <source>
        <dbReference type="EMBL" id="AEH83826.1"/>
    </source>
</evidence>
<keyword evidence="1" id="KW-0614">Plasmid</keyword>
<gene>
    <name evidence="1" type="ordered locus">SM11_pD0994</name>
</gene>
<evidence type="ECO:0000313" key="2">
    <source>
        <dbReference type="Proteomes" id="UP000009045"/>
    </source>
</evidence>
<dbReference type="AlphaFoldDB" id="F7XH00"/>
<reference evidence="1 2" key="1">
    <citation type="journal article" date="2011" name="J. Biotechnol.">
        <title>The complete genome sequence of the dominant Sinorhizobium meliloti field isolate SM11 extends the S. meliloti pan-genome.</title>
        <authorList>
            <person name="Schneiker-Bekel S."/>
            <person name="Wibberg D."/>
            <person name="Bekel T."/>
            <person name="Blom J."/>
            <person name="Linke B."/>
            <person name="Neuweger H."/>
            <person name="Stiens M."/>
            <person name="Vorholter F.J."/>
            <person name="Weidner S."/>
            <person name="Goesmann A."/>
            <person name="Puhler A."/>
            <person name="Schluter A."/>
        </authorList>
    </citation>
    <scope>NUCLEOTIDE SEQUENCE [LARGE SCALE GENOMIC DNA]</scope>
    <source>
        <strain evidence="1 2">SM11</strain>
        <plasmid evidence="2">pSmeSM11d</plasmid>
    </source>
</reference>
<dbReference type="Proteomes" id="UP000009045">
    <property type="component" value="Plasmid pSmeSM11d"/>
</dbReference>